<dbReference type="Pfam" id="PF01810">
    <property type="entry name" value="LysE"/>
    <property type="match status" value="1"/>
</dbReference>
<comment type="subcellular location">
    <subcellularLocation>
        <location evidence="1">Cell membrane</location>
        <topology evidence="1">Multi-pass membrane protein</topology>
    </subcellularLocation>
</comment>
<evidence type="ECO:0000313" key="7">
    <source>
        <dbReference type="EMBL" id="TBW34493.1"/>
    </source>
</evidence>
<evidence type="ECO:0000256" key="4">
    <source>
        <dbReference type="ARBA" id="ARBA00022989"/>
    </source>
</evidence>
<feature type="transmembrane region" description="Helical" evidence="6">
    <location>
        <begin position="6"/>
        <end position="28"/>
    </location>
</feature>
<keyword evidence="2" id="KW-1003">Cell membrane</keyword>
<dbReference type="GO" id="GO:0015171">
    <property type="term" value="F:amino acid transmembrane transporter activity"/>
    <property type="evidence" value="ECO:0007669"/>
    <property type="project" value="TreeGrafter"/>
</dbReference>
<evidence type="ECO:0000256" key="6">
    <source>
        <dbReference type="SAM" id="Phobius"/>
    </source>
</evidence>
<evidence type="ECO:0000256" key="3">
    <source>
        <dbReference type="ARBA" id="ARBA00022692"/>
    </source>
</evidence>
<comment type="caution">
    <text evidence="7">The sequence shown here is derived from an EMBL/GenBank/DDBJ whole genome shotgun (WGS) entry which is preliminary data.</text>
</comment>
<feature type="transmembrane region" description="Helical" evidence="6">
    <location>
        <begin position="70"/>
        <end position="88"/>
    </location>
</feature>
<keyword evidence="5 6" id="KW-0472">Membrane</keyword>
<sequence length="210" mass="22626">MTLLPYFAAASAGCLYVVSPGPAVLALIGIGAARGRAPAWWFLTGHLFGDTLWCTLAVLAMVGARVFDPLVFELVALACGLYLGRLGWRAVTTASARGADDLIGDHPWRRGVLFGLTNPKSYPVALSMFTALFTGQAESLTFSAMPGLLAAAFAGFLIGDMILVWSVGTSFMRRLYRLHAVWIVRVTGALFLAFATATLWDAVPKLWRRV</sequence>
<keyword evidence="8" id="KW-1185">Reference proteome</keyword>
<reference evidence="7 8" key="1">
    <citation type="submission" date="2019-02" db="EMBL/GenBank/DDBJ databases">
        <title>Siculibacillus lacustris gen. nov., sp. nov., a new rosette-forming bacterium isolated from a freshwater crater lake (Lake St. Ana, Romania).</title>
        <authorList>
            <person name="Felfoldi T."/>
            <person name="Marton Z."/>
            <person name="Szabo A."/>
            <person name="Mentes A."/>
            <person name="Boka K."/>
            <person name="Marialigeti K."/>
            <person name="Mathe I."/>
            <person name="Koncz M."/>
            <person name="Schumann P."/>
            <person name="Toth E."/>
        </authorList>
    </citation>
    <scope>NUCLEOTIDE SEQUENCE [LARGE SCALE GENOMIC DNA]</scope>
    <source>
        <strain evidence="7 8">SA-279</strain>
    </source>
</reference>
<gene>
    <name evidence="7" type="ORF">EYW49_18065</name>
</gene>
<evidence type="ECO:0000256" key="1">
    <source>
        <dbReference type="ARBA" id="ARBA00004651"/>
    </source>
</evidence>
<accession>A0A4Q9VHA0</accession>
<feature type="transmembrane region" description="Helical" evidence="6">
    <location>
        <begin position="148"/>
        <end position="168"/>
    </location>
</feature>
<feature type="transmembrane region" description="Helical" evidence="6">
    <location>
        <begin position="180"/>
        <end position="200"/>
    </location>
</feature>
<dbReference type="InterPro" id="IPR001123">
    <property type="entry name" value="LeuE-type"/>
</dbReference>
<evidence type="ECO:0000313" key="8">
    <source>
        <dbReference type="Proteomes" id="UP000292781"/>
    </source>
</evidence>
<dbReference type="AlphaFoldDB" id="A0A4Q9VHA0"/>
<keyword evidence="4 6" id="KW-1133">Transmembrane helix</keyword>
<evidence type="ECO:0000256" key="2">
    <source>
        <dbReference type="ARBA" id="ARBA00022475"/>
    </source>
</evidence>
<dbReference type="Proteomes" id="UP000292781">
    <property type="component" value="Unassembled WGS sequence"/>
</dbReference>
<keyword evidence="3 6" id="KW-0812">Transmembrane</keyword>
<feature type="transmembrane region" description="Helical" evidence="6">
    <location>
        <begin position="40"/>
        <end position="64"/>
    </location>
</feature>
<dbReference type="GO" id="GO:0005886">
    <property type="term" value="C:plasma membrane"/>
    <property type="evidence" value="ECO:0007669"/>
    <property type="project" value="UniProtKB-SubCell"/>
</dbReference>
<dbReference type="PANTHER" id="PTHR30086:SF20">
    <property type="entry name" value="ARGININE EXPORTER PROTEIN ARGO-RELATED"/>
    <property type="match status" value="1"/>
</dbReference>
<dbReference type="RefSeq" id="WP_131311031.1">
    <property type="nucleotide sequence ID" value="NZ_SJFN01000033.1"/>
</dbReference>
<proteinExistence type="predicted"/>
<evidence type="ECO:0000256" key="5">
    <source>
        <dbReference type="ARBA" id="ARBA00023136"/>
    </source>
</evidence>
<dbReference type="PANTHER" id="PTHR30086">
    <property type="entry name" value="ARGININE EXPORTER PROTEIN ARGO"/>
    <property type="match status" value="1"/>
</dbReference>
<protein>
    <submittedName>
        <fullName evidence="7">LysE family translocator</fullName>
    </submittedName>
</protein>
<name>A0A4Q9VHA0_9HYPH</name>
<organism evidence="7 8">
    <name type="scientific">Siculibacillus lacustris</name>
    <dbReference type="NCBI Taxonomy" id="1549641"/>
    <lineage>
        <taxon>Bacteria</taxon>
        <taxon>Pseudomonadati</taxon>
        <taxon>Pseudomonadota</taxon>
        <taxon>Alphaproteobacteria</taxon>
        <taxon>Hyphomicrobiales</taxon>
        <taxon>Ancalomicrobiaceae</taxon>
        <taxon>Siculibacillus</taxon>
    </lineage>
</organism>
<dbReference type="OrthoDB" id="581870at2"/>
<dbReference type="EMBL" id="SJFN01000033">
    <property type="protein sequence ID" value="TBW34493.1"/>
    <property type="molecule type" value="Genomic_DNA"/>
</dbReference>